<reference evidence="2" key="3">
    <citation type="submission" date="2018-07" db="EMBL/GenBank/DDBJ databases">
        <authorList>
            <person name="Mckenzie S.K."/>
            <person name="Kronauer D.J.C."/>
        </authorList>
    </citation>
    <scope>NUCLEOTIDE SEQUENCE</scope>
    <source>
        <strain evidence="2">Clonal line C1</strain>
    </source>
</reference>
<organism evidence="1 3">
    <name type="scientific">Ooceraea biroi</name>
    <name type="common">Clonal raider ant</name>
    <name type="synonym">Cerapachys biroi</name>
    <dbReference type="NCBI Taxonomy" id="2015173"/>
    <lineage>
        <taxon>Eukaryota</taxon>
        <taxon>Metazoa</taxon>
        <taxon>Ecdysozoa</taxon>
        <taxon>Arthropoda</taxon>
        <taxon>Hexapoda</taxon>
        <taxon>Insecta</taxon>
        <taxon>Pterygota</taxon>
        <taxon>Neoptera</taxon>
        <taxon>Endopterygota</taxon>
        <taxon>Hymenoptera</taxon>
        <taxon>Apocrita</taxon>
        <taxon>Aculeata</taxon>
        <taxon>Formicoidea</taxon>
        <taxon>Formicidae</taxon>
        <taxon>Dorylinae</taxon>
        <taxon>Ooceraea</taxon>
    </lineage>
</organism>
<accession>A0A026X0H5</accession>
<reference evidence="2 4" key="2">
    <citation type="journal article" date="2018" name="Genome Res.">
        <title>The genomic architecture and molecular evolution of ant odorant receptors.</title>
        <authorList>
            <person name="McKenzie S.K."/>
            <person name="Kronauer D.J.C."/>
        </authorList>
    </citation>
    <scope>NUCLEOTIDE SEQUENCE [LARGE SCALE GENOMIC DNA]</scope>
    <source>
        <strain evidence="2">Clonal line C1</strain>
    </source>
</reference>
<evidence type="ECO:0000313" key="3">
    <source>
        <dbReference type="Proteomes" id="UP000053097"/>
    </source>
</evidence>
<dbReference type="OrthoDB" id="6433308at2759"/>
<evidence type="ECO:0000313" key="2">
    <source>
        <dbReference type="EMBL" id="RLU19491.1"/>
    </source>
</evidence>
<dbReference type="AlphaFoldDB" id="A0A026X0H5"/>
<name>A0A026X0H5_OOCBI</name>
<reference evidence="1 3" key="1">
    <citation type="journal article" date="2014" name="Curr. Biol.">
        <title>The genome of the clonal raider ant Cerapachys biroi.</title>
        <authorList>
            <person name="Oxley P.R."/>
            <person name="Ji L."/>
            <person name="Fetter-Pruneda I."/>
            <person name="McKenzie S.K."/>
            <person name="Li C."/>
            <person name="Hu H."/>
            <person name="Zhang G."/>
            <person name="Kronauer D.J."/>
        </authorList>
    </citation>
    <scope>NUCLEOTIDE SEQUENCE [LARGE SCALE GENOMIC DNA]</scope>
</reference>
<sequence>MRKYYQAALAVTAVVSLVSLLIYRHEYNRLRYVLEVFNYFGKPWPRRTENCSNFYRPFAALDAKFDEPIPSWQRLEDDLYVYSAYSINDMEVRAVGLGTVNGVANVQCLVFFENEGKPILGSFRFIPIGSAITSKKAGKYKGYHFVCTHTSNETPTGVTFVTKSNKYLNYAPIFPIKVQPRSGKNSQNRIGMCVMQEASTRPMRPLDMVGFISFHALGRMDNFIVYDSGISNEFNVKLREMAGDFTSPWRFTYTVVPWNFPFTELDPSVIREILEVDCLYRTHNNVGYAVTLAWNEYVILKYHRAMIDLLADFKRSKLAADRYRLKTAVFCTQQADDRRHGNLTLTVLRKTKSDDASVVGEYPVYVHKPHVTLLNTRMYTREIGRDLAVMNRYKYCDNYKDGQGTEDPSILRFAQDIQNSSILRKYLGLYDIDIK</sequence>
<evidence type="ECO:0000313" key="1">
    <source>
        <dbReference type="EMBL" id="EZA60899.1"/>
    </source>
</evidence>
<dbReference type="STRING" id="2015173.A0A026X0H5"/>
<keyword evidence="3" id="KW-1185">Reference proteome</keyword>
<dbReference type="Proteomes" id="UP000279307">
    <property type="component" value="Chromosome 8"/>
</dbReference>
<dbReference type="EMBL" id="QOIP01000008">
    <property type="protein sequence ID" value="RLU19491.1"/>
    <property type="molecule type" value="Genomic_DNA"/>
</dbReference>
<gene>
    <name evidence="2" type="ORF">DMN91_008048</name>
    <name evidence="1" type="ORF">X777_13101</name>
</gene>
<dbReference type="EMBL" id="KK107064">
    <property type="protein sequence ID" value="EZA60899.1"/>
    <property type="molecule type" value="Genomic_DNA"/>
</dbReference>
<dbReference type="OMA" id="YVNFFGR"/>
<protein>
    <recommendedName>
        <fullName evidence="5">Glycosyltransferase family 92 protein</fullName>
    </recommendedName>
</protein>
<evidence type="ECO:0008006" key="5">
    <source>
        <dbReference type="Google" id="ProtNLM"/>
    </source>
</evidence>
<evidence type="ECO:0000313" key="4">
    <source>
        <dbReference type="Proteomes" id="UP000279307"/>
    </source>
</evidence>
<proteinExistence type="predicted"/>
<dbReference type="Proteomes" id="UP000053097">
    <property type="component" value="Unassembled WGS sequence"/>
</dbReference>